<organism evidence="7 8">
    <name type="scientific">Zasmidium cellare</name>
    <name type="common">Wine cellar mold</name>
    <name type="synonym">Racodium cellare</name>
    <dbReference type="NCBI Taxonomy" id="395010"/>
    <lineage>
        <taxon>Eukaryota</taxon>
        <taxon>Fungi</taxon>
        <taxon>Dikarya</taxon>
        <taxon>Ascomycota</taxon>
        <taxon>Pezizomycotina</taxon>
        <taxon>Dothideomycetes</taxon>
        <taxon>Dothideomycetidae</taxon>
        <taxon>Mycosphaerellales</taxon>
        <taxon>Mycosphaerellaceae</taxon>
        <taxon>Zasmidium</taxon>
    </lineage>
</organism>
<keyword evidence="8" id="KW-1185">Reference proteome</keyword>
<dbReference type="InterPro" id="IPR016035">
    <property type="entry name" value="Acyl_Trfase/lysoPLipase"/>
</dbReference>
<protein>
    <recommendedName>
        <fullName evidence="6">PNPLA domain-containing protein</fullName>
    </recommendedName>
</protein>
<comment type="caution">
    <text evidence="4">Lacks conserved residue(s) required for the propagation of feature annotation.</text>
</comment>
<dbReference type="PANTHER" id="PTHR24185">
    <property type="entry name" value="CALCIUM-INDEPENDENT PHOSPHOLIPASE A2-GAMMA"/>
    <property type="match status" value="1"/>
</dbReference>
<dbReference type="Proteomes" id="UP001305779">
    <property type="component" value="Unassembled WGS sequence"/>
</dbReference>
<evidence type="ECO:0000256" key="5">
    <source>
        <dbReference type="SAM" id="MobiDB-lite"/>
    </source>
</evidence>
<accession>A0ABR0EWL1</accession>
<name>A0ABR0EWL1_ZASCE</name>
<evidence type="ECO:0000256" key="2">
    <source>
        <dbReference type="ARBA" id="ARBA00022963"/>
    </source>
</evidence>
<dbReference type="SUPFAM" id="SSF52151">
    <property type="entry name" value="FabD/lysophospholipase-like"/>
    <property type="match status" value="1"/>
</dbReference>
<evidence type="ECO:0000256" key="1">
    <source>
        <dbReference type="ARBA" id="ARBA00022801"/>
    </source>
</evidence>
<evidence type="ECO:0000313" key="8">
    <source>
        <dbReference type="Proteomes" id="UP001305779"/>
    </source>
</evidence>
<keyword evidence="2" id="KW-0442">Lipid degradation</keyword>
<evidence type="ECO:0000256" key="3">
    <source>
        <dbReference type="ARBA" id="ARBA00023098"/>
    </source>
</evidence>
<feature type="short sequence motif" description="GXSXG" evidence="4">
    <location>
        <begin position="327"/>
        <end position="331"/>
    </location>
</feature>
<dbReference type="Pfam" id="PF01734">
    <property type="entry name" value="Patatin"/>
    <property type="match status" value="1"/>
</dbReference>
<dbReference type="Gene3D" id="3.40.1090.10">
    <property type="entry name" value="Cytosolic phospholipase A2 catalytic domain"/>
    <property type="match status" value="1"/>
</dbReference>
<proteinExistence type="predicted"/>
<dbReference type="PROSITE" id="PS51635">
    <property type="entry name" value="PNPLA"/>
    <property type="match status" value="1"/>
</dbReference>
<dbReference type="PANTHER" id="PTHR24185:SF1">
    <property type="entry name" value="CALCIUM-INDEPENDENT PHOSPHOLIPASE A2-GAMMA"/>
    <property type="match status" value="1"/>
</dbReference>
<sequence length="766" mass="86633">MALLYGEGGKKAFFRLQLEIIKSSNDDSIFAWTDDELPISGMLAPWPSAFASSGDVRTFARPQQRHQRPWTWTNLGLELWIPDFETKAVPVTDRRRPSFGQRSEPPQDTLFGRDVETFTLTCWKSKKPGEDAEHKGWRWRDRVIRILLKRHGASWRRINCSEFLLGVGKDSATDSSTTDLRQTTSKSSQPVAYRLVYVLADTWEPYSSKLRLAGTSGGQDADFQASIEEAWEKCNLLTLDGSDLRSYWTLLALNKLVQCIAEEEENHAEPHYHSFHPEPYPNDTARPSSPTELALQSQYGDEDDDSFKALRASKRFLLCHYFDYIGGASFGGLVAIMLGRLHMAICDCISEFETLGEEVFQEAGSITTYFRGKPKYDASKLEDFMETVAEKSSWNWYRNGTLKFNSKSRTCRTFVTAIESAEHDRSFRKVRVLRSYRDSLADRSPATGQGAVQGSQTSQMLVFDKPLALLESTHSSPLVGTAMNAARLDIGLVARATMTSPGYFEPLTLKGTNYRVMFEHGGFGFHFNPTLFGMREIDTAAGVASAGTIVSVGTTVKGAESRNILARSFEPERVHMAVDGAAKQDGFEYYRIDPDPEETAYHVSNMAPDEWEPATSQPNAKAGWKTRAQIETVFNRWLENPDVQNYFTECAQSLVGRRRLRVHNRPRWARFSTGTEFRCALRHQSQSDPCWSDSEEFTDHLRDKHQLEGKALDDAVDRVLVAYRKGQEANPQQNLRQRGSRRKETKGKLDLPDEAGFERLPSRGKS</sequence>
<evidence type="ECO:0000256" key="4">
    <source>
        <dbReference type="PROSITE-ProRule" id="PRU01161"/>
    </source>
</evidence>
<reference evidence="7 8" key="1">
    <citation type="journal article" date="2023" name="G3 (Bethesda)">
        <title>A chromosome-level genome assembly of Zasmidium syzygii isolated from banana leaves.</title>
        <authorList>
            <person name="van Westerhoven A.C."/>
            <person name="Mehrabi R."/>
            <person name="Talebi R."/>
            <person name="Steentjes M.B.F."/>
            <person name="Corcolon B."/>
            <person name="Chong P.A."/>
            <person name="Kema G.H.J."/>
            <person name="Seidl M.F."/>
        </authorList>
    </citation>
    <scope>NUCLEOTIDE SEQUENCE [LARGE SCALE GENOMIC DNA]</scope>
    <source>
        <strain evidence="7 8">P124</strain>
    </source>
</reference>
<dbReference type="InterPro" id="IPR002641">
    <property type="entry name" value="PNPLA_dom"/>
</dbReference>
<feature type="region of interest" description="Disordered" evidence="5">
    <location>
        <begin position="268"/>
        <end position="292"/>
    </location>
</feature>
<keyword evidence="3" id="KW-0443">Lipid metabolism</keyword>
<evidence type="ECO:0000259" key="6">
    <source>
        <dbReference type="PROSITE" id="PS51635"/>
    </source>
</evidence>
<feature type="compositionally biased region" description="Basic and acidic residues" evidence="5">
    <location>
        <begin position="746"/>
        <end position="766"/>
    </location>
</feature>
<comment type="caution">
    <text evidence="7">The sequence shown here is derived from an EMBL/GenBank/DDBJ whole genome shotgun (WGS) entry which is preliminary data.</text>
</comment>
<gene>
    <name evidence="7" type="ORF">PRZ48_003433</name>
</gene>
<evidence type="ECO:0000313" key="7">
    <source>
        <dbReference type="EMBL" id="KAK4505470.1"/>
    </source>
</evidence>
<keyword evidence="1" id="KW-0378">Hydrolase</keyword>
<feature type="region of interest" description="Disordered" evidence="5">
    <location>
        <begin position="726"/>
        <end position="766"/>
    </location>
</feature>
<dbReference type="EMBL" id="JAXOVC010000002">
    <property type="protein sequence ID" value="KAK4505470.1"/>
    <property type="molecule type" value="Genomic_DNA"/>
</dbReference>
<feature type="domain" description="PNPLA" evidence="6">
    <location>
        <begin position="237"/>
        <end position="534"/>
    </location>
</feature>